<keyword evidence="6" id="KW-1185">Reference proteome</keyword>
<dbReference type="InterPro" id="IPR009057">
    <property type="entry name" value="Homeodomain-like_sf"/>
</dbReference>
<keyword evidence="1" id="KW-0805">Transcription regulation</keyword>
<evidence type="ECO:0000256" key="2">
    <source>
        <dbReference type="ARBA" id="ARBA00023125"/>
    </source>
</evidence>
<gene>
    <name evidence="5" type="primary">btr</name>
    <name evidence="5" type="ORF">BTM25_49410</name>
</gene>
<dbReference type="Proteomes" id="UP000242367">
    <property type="component" value="Unassembled WGS sequence"/>
</dbReference>
<dbReference type="InterPro" id="IPR011051">
    <property type="entry name" value="RmlC_Cupin_sf"/>
</dbReference>
<evidence type="ECO:0000256" key="3">
    <source>
        <dbReference type="ARBA" id="ARBA00023163"/>
    </source>
</evidence>
<dbReference type="InterPro" id="IPR018060">
    <property type="entry name" value="HTH_AraC"/>
</dbReference>
<reference evidence="5 6" key="1">
    <citation type="journal article" date="2017" name="Chemistry">
        <title>Isolation, Biosynthesis and Chemical Modifications of Rubterolones A-F: Rare Tropolone Alkaloids from Actinomadura sp. 5-2.</title>
        <authorList>
            <person name="Guo H."/>
            <person name="Benndorf R."/>
            <person name="Leichnitz D."/>
            <person name="Klassen J.L."/>
            <person name="Vollmers J."/>
            <person name="Gorls H."/>
            <person name="Steinacker M."/>
            <person name="Weigel C."/>
            <person name="Dahse H.M."/>
            <person name="Kaster A.K."/>
            <person name="de Beer Z.W."/>
            <person name="Poulsen M."/>
            <person name="Beemelmanns C."/>
        </authorList>
    </citation>
    <scope>NUCLEOTIDE SEQUENCE [LARGE SCALE GENOMIC DNA]</scope>
    <source>
        <strain evidence="5 6">5-2</strain>
    </source>
</reference>
<dbReference type="PROSITE" id="PS01124">
    <property type="entry name" value="HTH_ARAC_FAMILY_2"/>
    <property type="match status" value="1"/>
</dbReference>
<dbReference type="InterPro" id="IPR018062">
    <property type="entry name" value="HTH_AraC-typ_CS"/>
</dbReference>
<dbReference type="Pfam" id="PF12833">
    <property type="entry name" value="HTH_18"/>
    <property type="match status" value="1"/>
</dbReference>
<dbReference type="InterPro" id="IPR050204">
    <property type="entry name" value="AraC_XylS_family_regulators"/>
</dbReference>
<protein>
    <submittedName>
        <fullName evidence="5">HTH-type transcriptional activator Btr</fullName>
    </submittedName>
</protein>
<dbReference type="Pfam" id="PF12852">
    <property type="entry name" value="Cupin_6"/>
    <property type="match status" value="1"/>
</dbReference>
<dbReference type="InterPro" id="IPR032783">
    <property type="entry name" value="AraC_lig"/>
</dbReference>
<proteinExistence type="predicted"/>
<comment type="caution">
    <text evidence="5">The sequence shown here is derived from an EMBL/GenBank/DDBJ whole genome shotgun (WGS) entry which is preliminary data.</text>
</comment>
<keyword evidence="3" id="KW-0804">Transcription</keyword>
<evidence type="ECO:0000259" key="4">
    <source>
        <dbReference type="PROSITE" id="PS01124"/>
    </source>
</evidence>
<keyword evidence="2" id="KW-0238">DNA-binding</keyword>
<dbReference type="InterPro" id="IPR014710">
    <property type="entry name" value="RmlC-like_jellyroll"/>
</dbReference>
<dbReference type="GO" id="GO:0043565">
    <property type="term" value="F:sequence-specific DNA binding"/>
    <property type="evidence" value="ECO:0007669"/>
    <property type="project" value="InterPro"/>
</dbReference>
<sequence length="274" mass="28961">MDVLGDVVQVMRTGRPHANRTVLDAPWRRSFPAREAAGFHVVLRGSCEISPADGAPVALTQGDVAFLPRGTGHTITGDAATVLLCGAYDLDLARPHPLLAELPRVVRLPAEAPCPSVRAAVGLLDRELDGAGRPGAPAALTALLDLLLLYLLRAWHDAHAATGWSAALRDPAVGAALRAVHADPARDWTVAALGAEAGLSRAAFARRFTGLVGRPPLGYLTWWRMSVAARLLRGSDLPLRAVAARVGYTSEYAFGKAFKRELGVPPGAYRAVSP</sequence>
<organism evidence="5 6">
    <name type="scientific">Actinomadura rubteroloni</name>
    <dbReference type="NCBI Taxonomy" id="1926885"/>
    <lineage>
        <taxon>Bacteria</taxon>
        <taxon>Bacillati</taxon>
        <taxon>Actinomycetota</taxon>
        <taxon>Actinomycetes</taxon>
        <taxon>Streptosporangiales</taxon>
        <taxon>Thermomonosporaceae</taxon>
        <taxon>Actinomadura</taxon>
    </lineage>
</organism>
<dbReference type="Gene3D" id="2.60.120.10">
    <property type="entry name" value="Jelly Rolls"/>
    <property type="match status" value="1"/>
</dbReference>
<accession>A0A2P4UCH2</accession>
<dbReference type="SUPFAM" id="SSF51182">
    <property type="entry name" value="RmlC-like cupins"/>
    <property type="match status" value="1"/>
</dbReference>
<dbReference type="EMBL" id="MTBP01000004">
    <property type="protein sequence ID" value="POM22737.1"/>
    <property type="molecule type" value="Genomic_DNA"/>
</dbReference>
<evidence type="ECO:0000313" key="6">
    <source>
        <dbReference type="Proteomes" id="UP000242367"/>
    </source>
</evidence>
<name>A0A2P4UCH2_9ACTN</name>
<dbReference type="AlphaFoldDB" id="A0A2P4UCH2"/>
<dbReference type="RefSeq" id="WP_103565430.1">
    <property type="nucleotide sequence ID" value="NZ_MTBP01000004.1"/>
</dbReference>
<dbReference type="PANTHER" id="PTHR46796:SF13">
    <property type="entry name" value="HTH-TYPE TRANSCRIPTIONAL ACTIVATOR RHAS"/>
    <property type="match status" value="1"/>
</dbReference>
<dbReference type="GO" id="GO:0003700">
    <property type="term" value="F:DNA-binding transcription factor activity"/>
    <property type="evidence" value="ECO:0007669"/>
    <property type="project" value="InterPro"/>
</dbReference>
<dbReference type="PROSITE" id="PS00041">
    <property type="entry name" value="HTH_ARAC_FAMILY_1"/>
    <property type="match status" value="1"/>
</dbReference>
<evidence type="ECO:0000313" key="5">
    <source>
        <dbReference type="EMBL" id="POM22737.1"/>
    </source>
</evidence>
<feature type="domain" description="HTH araC/xylS-type" evidence="4">
    <location>
        <begin position="174"/>
        <end position="272"/>
    </location>
</feature>
<dbReference type="PANTHER" id="PTHR46796">
    <property type="entry name" value="HTH-TYPE TRANSCRIPTIONAL ACTIVATOR RHAS-RELATED"/>
    <property type="match status" value="1"/>
</dbReference>
<dbReference type="Gene3D" id="1.10.10.60">
    <property type="entry name" value="Homeodomain-like"/>
    <property type="match status" value="2"/>
</dbReference>
<dbReference type="SMART" id="SM00342">
    <property type="entry name" value="HTH_ARAC"/>
    <property type="match status" value="1"/>
</dbReference>
<evidence type="ECO:0000256" key="1">
    <source>
        <dbReference type="ARBA" id="ARBA00023015"/>
    </source>
</evidence>
<dbReference type="SUPFAM" id="SSF46689">
    <property type="entry name" value="Homeodomain-like"/>
    <property type="match status" value="2"/>
</dbReference>